<protein>
    <submittedName>
        <fullName evidence="1">Uncharacterized protein</fullName>
    </submittedName>
</protein>
<dbReference type="Proteomes" id="UP000828390">
    <property type="component" value="Unassembled WGS sequence"/>
</dbReference>
<reference evidence="1" key="1">
    <citation type="journal article" date="2019" name="bioRxiv">
        <title>The Genome of the Zebra Mussel, Dreissena polymorpha: A Resource for Invasive Species Research.</title>
        <authorList>
            <person name="McCartney M.A."/>
            <person name="Auch B."/>
            <person name="Kono T."/>
            <person name="Mallez S."/>
            <person name="Zhang Y."/>
            <person name="Obille A."/>
            <person name="Becker A."/>
            <person name="Abrahante J.E."/>
            <person name="Garbe J."/>
            <person name="Badalamenti J.P."/>
            <person name="Herman A."/>
            <person name="Mangelson H."/>
            <person name="Liachko I."/>
            <person name="Sullivan S."/>
            <person name="Sone E.D."/>
            <person name="Koren S."/>
            <person name="Silverstein K.A.T."/>
            <person name="Beckman K.B."/>
            <person name="Gohl D.M."/>
        </authorList>
    </citation>
    <scope>NUCLEOTIDE SEQUENCE</scope>
    <source>
        <strain evidence="1">Duluth1</strain>
        <tissue evidence="1">Whole animal</tissue>
    </source>
</reference>
<dbReference type="AlphaFoldDB" id="A0A9D4IXE1"/>
<dbReference type="EMBL" id="JAIWYP010000008">
    <property type="protein sequence ID" value="KAH3788092.1"/>
    <property type="molecule type" value="Genomic_DNA"/>
</dbReference>
<keyword evidence="2" id="KW-1185">Reference proteome</keyword>
<comment type="caution">
    <text evidence="1">The sequence shown here is derived from an EMBL/GenBank/DDBJ whole genome shotgun (WGS) entry which is preliminary data.</text>
</comment>
<name>A0A9D4IXE1_DREPO</name>
<gene>
    <name evidence="1" type="ORF">DPMN_166222</name>
</gene>
<organism evidence="1 2">
    <name type="scientific">Dreissena polymorpha</name>
    <name type="common">Zebra mussel</name>
    <name type="synonym">Mytilus polymorpha</name>
    <dbReference type="NCBI Taxonomy" id="45954"/>
    <lineage>
        <taxon>Eukaryota</taxon>
        <taxon>Metazoa</taxon>
        <taxon>Spiralia</taxon>
        <taxon>Lophotrochozoa</taxon>
        <taxon>Mollusca</taxon>
        <taxon>Bivalvia</taxon>
        <taxon>Autobranchia</taxon>
        <taxon>Heteroconchia</taxon>
        <taxon>Euheterodonta</taxon>
        <taxon>Imparidentia</taxon>
        <taxon>Neoheterodontei</taxon>
        <taxon>Myida</taxon>
        <taxon>Dreissenoidea</taxon>
        <taxon>Dreissenidae</taxon>
        <taxon>Dreissena</taxon>
    </lineage>
</organism>
<accession>A0A9D4IXE1</accession>
<proteinExistence type="predicted"/>
<evidence type="ECO:0000313" key="2">
    <source>
        <dbReference type="Proteomes" id="UP000828390"/>
    </source>
</evidence>
<reference evidence="1" key="2">
    <citation type="submission" date="2020-11" db="EMBL/GenBank/DDBJ databases">
        <authorList>
            <person name="McCartney M.A."/>
            <person name="Auch B."/>
            <person name="Kono T."/>
            <person name="Mallez S."/>
            <person name="Becker A."/>
            <person name="Gohl D.M."/>
            <person name="Silverstein K.A.T."/>
            <person name="Koren S."/>
            <person name="Bechman K.B."/>
            <person name="Herman A."/>
            <person name="Abrahante J.E."/>
            <person name="Garbe J."/>
        </authorList>
    </citation>
    <scope>NUCLEOTIDE SEQUENCE</scope>
    <source>
        <strain evidence="1">Duluth1</strain>
        <tissue evidence="1">Whole animal</tissue>
    </source>
</reference>
<evidence type="ECO:0000313" key="1">
    <source>
        <dbReference type="EMBL" id="KAH3788092.1"/>
    </source>
</evidence>
<sequence>MEIRFTSSIQKVSISSYQTLPDSLNGNEVKMCLLLMPFWNWITGTGSGHLEWIVGFNMDVKVLTLR</sequence>